<reference evidence="2 3" key="1">
    <citation type="submission" date="2019-05" db="EMBL/GenBank/DDBJ databases">
        <title>Another draft genome of Portunus trituberculatus and its Hox gene families provides insights of decapod evolution.</title>
        <authorList>
            <person name="Jeong J.-H."/>
            <person name="Song I."/>
            <person name="Kim S."/>
            <person name="Choi T."/>
            <person name="Kim D."/>
            <person name="Ryu S."/>
            <person name="Kim W."/>
        </authorList>
    </citation>
    <scope>NUCLEOTIDE SEQUENCE [LARGE SCALE GENOMIC DNA]</scope>
    <source>
        <tissue evidence="2">Muscle</tissue>
    </source>
</reference>
<dbReference type="AlphaFoldDB" id="A0A5B7CPS5"/>
<evidence type="ECO:0000313" key="3">
    <source>
        <dbReference type="Proteomes" id="UP000324222"/>
    </source>
</evidence>
<accession>A0A5B7CPS5</accession>
<evidence type="ECO:0000256" key="1">
    <source>
        <dbReference type="SAM" id="MobiDB-lite"/>
    </source>
</evidence>
<feature type="region of interest" description="Disordered" evidence="1">
    <location>
        <begin position="56"/>
        <end position="94"/>
    </location>
</feature>
<proteinExistence type="predicted"/>
<organism evidence="2 3">
    <name type="scientific">Portunus trituberculatus</name>
    <name type="common">Swimming crab</name>
    <name type="synonym">Neptunus trituberculatus</name>
    <dbReference type="NCBI Taxonomy" id="210409"/>
    <lineage>
        <taxon>Eukaryota</taxon>
        <taxon>Metazoa</taxon>
        <taxon>Ecdysozoa</taxon>
        <taxon>Arthropoda</taxon>
        <taxon>Crustacea</taxon>
        <taxon>Multicrustacea</taxon>
        <taxon>Malacostraca</taxon>
        <taxon>Eumalacostraca</taxon>
        <taxon>Eucarida</taxon>
        <taxon>Decapoda</taxon>
        <taxon>Pleocyemata</taxon>
        <taxon>Brachyura</taxon>
        <taxon>Eubrachyura</taxon>
        <taxon>Portunoidea</taxon>
        <taxon>Portunidae</taxon>
        <taxon>Portuninae</taxon>
        <taxon>Portunus</taxon>
    </lineage>
</organism>
<gene>
    <name evidence="2" type="ORF">E2C01_004411</name>
</gene>
<sequence length="106" mass="11763">MAEGQGGIKEREEENESTTRKEISVVAQYNAPRPDPQHPLSARSITPPAIQWLDSLLPPLQSHDPRLPTTPLPHSKPLMDPRRPSPAQATDALRSRNTHALFLFAS</sequence>
<evidence type="ECO:0000313" key="2">
    <source>
        <dbReference type="EMBL" id="MPC11737.1"/>
    </source>
</evidence>
<protein>
    <submittedName>
        <fullName evidence="2">Uncharacterized protein</fullName>
    </submittedName>
</protein>
<keyword evidence="3" id="KW-1185">Reference proteome</keyword>
<feature type="region of interest" description="Disordered" evidence="1">
    <location>
        <begin position="1"/>
        <end position="24"/>
    </location>
</feature>
<name>A0A5B7CPS5_PORTR</name>
<comment type="caution">
    <text evidence="2">The sequence shown here is derived from an EMBL/GenBank/DDBJ whole genome shotgun (WGS) entry which is preliminary data.</text>
</comment>
<feature type="compositionally biased region" description="Basic and acidic residues" evidence="1">
    <location>
        <begin position="8"/>
        <end position="23"/>
    </location>
</feature>
<dbReference type="EMBL" id="VSRR010000178">
    <property type="protein sequence ID" value="MPC11737.1"/>
    <property type="molecule type" value="Genomic_DNA"/>
</dbReference>
<dbReference type="Proteomes" id="UP000324222">
    <property type="component" value="Unassembled WGS sequence"/>
</dbReference>